<organism evidence="1 2">
    <name type="scientific">Dactylosporangium darangshiense</name>
    <dbReference type="NCBI Taxonomy" id="579108"/>
    <lineage>
        <taxon>Bacteria</taxon>
        <taxon>Bacillati</taxon>
        <taxon>Actinomycetota</taxon>
        <taxon>Actinomycetes</taxon>
        <taxon>Micromonosporales</taxon>
        <taxon>Micromonosporaceae</taxon>
        <taxon>Dactylosporangium</taxon>
    </lineage>
</organism>
<dbReference type="Proteomes" id="UP001500620">
    <property type="component" value="Unassembled WGS sequence"/>
</dbReference>
<proteinExistence type="predicted"/>
<evidence type="ECO:0008006" key="3">
    <source>
        <dbReference type="Google" id="ProtNLM"/>
    </source>
</evidence>
<evidence type="ECO:0000313" key="1">
    <source>
        <dbReference type="EMBL" id="GAA4250880.1"/>
    </source>
</evidence>
<gene>
    <name evidence="1" type="ORF">GCM10022255_041310</name>
</gene>
<comment type="caution">
    <text evidence="1">The sequence shown here is derived from an EMBL/GenBank/DDBJ whole genome shotgun (WGS) entry which is preliminary data.</text>
</comment>
<dbReference type="RefSeq" id="WP_345128729.1">
    <property type="nucleotide sequence ID" value="NZ_BAABAT010000010.1"/>
</dbReference>
<sequence length="154" mass="16798">MRWQQGRETLDGMIARGELERVPASRDHADLLLSQARRHLASAGAIAVSDPAGAYQLLYDAARKSLAAVLENQGVRATSRGGHIAVRDAVSAQLDPPLGAVLRPFDRLRRRRNQVEYPSAAAPSVSTEEVERDVPKVEQIIDVAARVLDQMSPL</sequence>
<name>A0ABP8DA31_9ACTN</name>
<dbReference type="Gene3D" id="1.20.120.330">
    <property type="entry name" value="Nucleotidyltransferases domain 2"/>
    <property type="match status" value="1"/>
</dbReference>
<keyword evidence="2" id="KW-1185">Reference proteome</keyword>
<protein>
    <recommendedName>
        <fullName evidence="3">HEPN domain-containing protein</fullName>
    </recommendedName>
</protein>
<evidence type="ECO:0000313" key="2">
    <source>
        <dbReference type="Proteomes" id="UP001500620"/>
    </source>
</evidence>
<accession>A0ABP8DA31</accession>
<dbReference type="EMBL" id="BAABAT010000010">
    <property type="protein sequence ID" value="GAA4250880.1"/>
    <property type="molecule type" value="Genomic_DNA"/>
</dbReference>
<reference evidence="2" key="1">
    <citation type="journal article" date="2019" name="Int. J. Syst. Evol. Microbiol.">
        <title>The Global Catalogue of Microorganisms (GCM) 10K type strain sequencing project: providing services to taxonomists for standard genome sequencing and annotation.</title>
        <authorList>
            <consortium name="The Broad Institute Genomics Platform"/>
            <consortium name="The Broad Institute Genome Sequencing Center for Infectious Disease"/>
            <person name="Wu L."/>
            <person name="Ma J."/>
        </authorList>
    </citation>
    <scope>NUCLEOTIDE SEQUENCE [LARGE SCALE GENOMIC DNA]</scope>
    <source>
        <strain evidence="2">JCM 17441</strain>
    </source>
</reference>